<protein>
    <submittedName>
        <fullName evidence="2">Uncharacterized protein</fullName>
    </submittedName>
</protein>
<dbReference type="EMBL" id="MVFC01000010">
    <property type="protein sequence ID" value="OON79173.1"/>
    <property type="molecule type" value="Genomic_DNA"/>
</dbReference>
<sequence>MITLVLVLLAVAPGCTTVPPAVPHPTPQVAAVTGSRTAPVEGRVRERLARTAKAANGERHARRRGATPPPRPAASAPPRAPLTLPVPPRARPAAPARTVHRAPRAHTPPRVRRAAPVPWPRATYDGRLVCRMARGTVDARVLAACHGQLG</sequence>
<accession>A0A1V4A9D1</accession>
<feature type="compositionally biased region" description="Pro residues" evidence="1">
    <location>
        <begin position="78"/>
        <end position="90"/>
    </location>
</feature>
<evidence type="ECO:0000256" key="1">
    <source>
        <dbReference type="SAM" id="MobiDB-lite"/>
    </source>
</evidence>
<feature type="compositionally biased region" description="Basic residues" evidence="1">
    <location>
        <begin position="98"/>
        <end position="112"/>
    </location>
</feature>
<dbReference type="AlphaFoldDB" id="A0A1V4A9D1"/>
<gene>
    <name evidence="2" type="ORF">B1H18_14455</name>
</gene>
<dbReference type="Proteomes" id="UP000190539">
    <property type="component" value="Unassembled WGS sequence"/>
</dbReference>
<reference evidence="2 3" key="1">
    <citation type="submission" date="2017-02" db="EMBL/GenBank/DDBJ databases">
        <title>Draft Genome Sequence of Streptomyces tsukubaensis F601, a Producer of the immunosuppressant tacrolimus FK506.</title>
        <authorList>
            <person name="Zong G."/>
            <person name="Zhong C."/>
            <person name="Fu J."/>
            <person name="Qin R."/>
            <person name="Cao G."/>
        </authorList>
    </citation>
    <scope>NUCLEOTIDE SEQUENCE [LARGE SCALE GENOMIC DNA]</scope>
    <source>
        <strain evidence="2 3">F601</strain>
    </source>
</reference>
<organism evidence="2 3">
    <name type="scientific">Streptomyces tsukubensis</name>
    <dbReference type="NCBI Taxonomy" id="83656"/>
    <lineage>
        <taxon>Bacteria</taxon>
        <taxon>Bacillati</taxon>
        <taxon>Actinomycetota</taxon>
        <taxon>Actinomycetes</taxon>
        <taxon>Kitasatosporales</taxon>
        <taxon>Streptomycetaceae</taxon>
        <taxon>Streptomyces</taxon>
    </lineage>
</organism>
<evidence type="ECO:0000313" key="2">
    <source>
        <dbReference type="EMBL" id="OON79173.1"/>
    </source>
</evidence>
<proteinExistence type="predicted"/>
<feature type="region of interest" description="Disordered" evidence="1">
    <location>
        <begin position="49"/>
        <end position="112"/>
    </location>
</feature>
<evidence type="ECO:0000313" key="3">
    <source>
        <dbReference type="Proteomes" id="UP000190539"/>
    </source>
</evidence>
<name>A0A1V4A9D1_9ACTN</name>
<comment type="caution">
    <text evidence="2">The sequence shown here is derived from an EMBL/GenBank/DDBJ whole genome shotgun (WGS) entry which is preliminary data.</text>
</comment>
<feature type="region of interest" description="Disordered" evidence="1">
    <location>
        <begin position="23"/>
        <end position="42"/>
    </location>
</feature>
<keyword evidence="3" id="KW-1185">Reference proteome</keyword>